<evidence type="ECO:0000256" key="8">
    <source>
        <dbReference type="ARBA" id="ARBA00023014"/>
    </source>
</evidence>
<organism evidence="12 13">
    <name type="scientific">Parvibacter caecicola</name>
    <dbReference type="NCBI Taxonomy" id="747645"/>
    <lineage>
        <taxon>Bacteria</taxon>
        <taxon>Bacillati</taxon>
        <taxon>Actinomycetota</taxon>
        <taxon>Coriobacteriia</taxon>
        <taxon>Coriobacteriales</taxon>
        <taxon>Coriobacteriaceae</taxon>
        <taxon>Parvibacter</taxon>
    </lineage>
</organism>
<dbReference type="Gene3D" id="3.90.1150.10">
    <property type="entry name" value="Aspartate Aminotransferase, domain 1"/>
    <property type="match status" value="1"/>
</dbReference>
<evidence type="ECO:0000259" key="11">
    <source>
        <dbReference type="Pfam" id="PF00266"/>
    </source>
</evidence>
<dbReference type="InterPro" id="IPR015422">
    <property type="entry name" value="PyrdxlP-dep_Trfase_small"/>
</dbReference>
<evidence type="ECO:0000256" key="7">
    <source>
        <dbReference type="ARBA" id="ARBA00023004"/>
    </source>
</evidence>
<evidence type="ECO:0000256" key="4">
    <source>
        <dbReference type="ARBA" id="ARBA00022679"/>
    </source>
</evidence>
<evidence type="ECO:0000256" key="1">
    <source>
        <dbReference type="ARBA" id="ARBA00001933"/>
    </source>
</evidence>
<keyword evidence="6" id="KW-0663">Pyridoxal phosphate</keyword>
<dbReference type="PIRSF" id="PIRSF005572">
    <property type="entry name" value="NifS"/>
    <property type="match status" value="1"/>
</dbReference>
<dbReference type="GO" id="GO:0031071">
    <property type="term" value="F:cysteine desulfurase activity"/>
    <property type="evidence" value="ECO:0007669"/>
    <property type="project" value="UniProtKB-EC"/>
</dbReference>
<evidence type="ECO:0000256" key="10">
    <source>
        <dbReference type="RuleBase" id="RU004504"/>
    </source>
</evidence>
<comment type="caution">
    <text evidence="12">The sequence shown here is derived from an EMBL/GenBank/DDBJ whole genome shotgun (WGS) entry which is preliminary data.</text>
</comment>
<comment type="catalytic activity">
    <reaction evidence="9">
        <text>(sulfur carrier)-H + L-cysteine = (sulfur carrier)-SH + L-alanine</text>
        <dbReference type="Rhea" id="RHEA:43892"/>
        <dbReference type="Rhea" id="RHEA-COMP:14737"/>
        <dbReference type="Rhea" id="RHEA-COMP:14739"/>
        <dbReference type="ChEBI" id="CHEBI:29917"/>
        <dbReference type="ChEBI" id="CHEBI:35235"/>
        <dbReference type="ChEBI" id="CHEBI:57972"/>
        <dbReference type="ChEBI" id="CHEBI:64428"/>
        <dbReference type="EC" id="2.8.1.7"/>
    </reaction>
</comment>
<evidence type="ECO:0000256" key="5">
    <source>
        <dbReference type="ARBA" id="ARBA00022723"/>
    </source>
</evidence>
<dbReference type="SUPFAM" id="SSF53383">
    <property type="entry name" value="PLP-dependent transferases"/>
    <property type="match status" value="1"/>
</dbReference>
<dbReference type="InterPro" id="IPR015424">
    <property type="entry name" value="PyrdxlP-dep_Trfase"/>
</dbReference>
<evidence type="ECO:0000256" key="3">
    <source>
        <dbReference type="ARBA" id="ARBA00012239"/>
    </source>
</evidence>
<keyword evidence="4" id="KW-0808">Transferase</keyword>
<proteinExistence type="inferred from homology"/>
<dbReference type="GO" id="GO:0046872">
    <property type="term" value="F:metal ion binding"/>
    <property type="evidence" value="ECO:0007669"/>
    <property type="project" value="UniProtKB-KW"/>
</dbReference>
<dbReference type="Pfam" id="PF00266">
    <property type="entry name" value="Aminotran_5"/>
    <property type="match status" value="1"/>
</dbReference>
<dbReference type="Proteomes" id="UP000309454">
    <property type="component" value="Unassembled WGS sequence"/>
</dbReference>
<gene>
    <name evidence="12" type="ORF">E5982_01805</name>
</gene>
<keyword evidence="5" id="KW-0479">Metal-binding</keyword>
<keyword evidence="13" id="KW-1185">Reference proteome</keyword>
<dbReference type="EC" id="2.8.1.7" evidence="3"/>
<dbReference type="InterPro" id="IPR020578">
    <property type="entry name" value="Aminotrans_V_PyrdxlP_BS"/>
</dbReference>
<dbReference type="InterPro" id="IPR016454">
    <property type="entry name" value="Cysteine_dSase"/>
</dbReference>
<feature type="domain" description="Aminotransferase class V" evidence="11">
    <location>
        <begin position="10"/>
        <end position="391"/>
    </location>
</feature>
<dbReference type="OrthoDB" id="9808002at2"/>
<comment type="similarity">
    <text evidence="2">Belongs to the class-V pyridoxal-phosphate-dependent aminotransferase family. NifS/IscS subfamily.</text>
</comment>
<dbReference type="GO" id="GO:0051536">
    <property type="term" value="F:iron-sulfur cluster binding"/>
    <property type="evidence" value="ECO:0007669"/>
    <property type="project" value="UniProtKB-KW"/>
</dbReference>
<dbReference type="AlphaFoldDB" id="A0A4T9T9U4"/>
<dbReference type="PROSITE" id="PS00595">
    <property type="entry name" value="AA_TRANSFER_CLASS_5"/>
    <property type="match status" value="1"/>
</dbReference>
<dbReference type="Gene3D" id="3.40.640.10">
    <property type="entry name" value="Type I PLP-dependent aspartate aminotransferase-like (Major domain)"/>
    <property type="match status" value="1"/>
</dbReference>
<dbReference type="InterPro" id="IPR000192">
    <property type="entry name" value="Aminotrans_V_dom"/>
</dbReference>
<dbReference type="PANTHER" id="PTHR11601:SF34">
    <property type="entry name" value="CYSTEINE DESULFURASE"/>
    <property type="match status" value="1"/>
</dbReference>
<sequence>MSNFDPATYTYLDYAATAPLSEEAAEAMAPYLVPGKLNLALGGNANSLNSPGRAAFAAMEQARKQLAFALGAARPQEVVFTSGATEADNAALFGLARAARRQLQLEGKGSTVPKVLVSAIEHDAVLAPARALAAEGFAVEYLAPNRQGFVEPAALERALGPDVVLVSVQTANSEVGSVMDIARLAALAHASGALFHTDAVQALGKVPVDVGQLGVDAASFSAHKIGGPKGIGCLYLKARTPFEPFLLGGGQENGLRSSTQNVAAMAGFAAAAQVAVEAQQEEELRLRGLRDYLYRELAALDGVRATVEVAPGSGDYLPNIVHVLVDGLESQTMILRFDMLGFGVSGGSACSSQSLEPSHVLRAMGVSADDAQGALRISMGRLTTQDDVARFAQAARQVLEW</sequence>
<evidence type="ECO:0000256" key="6">
    <source>
        <dbReference type="ARBA" id="ARBA00022898"/>
    </source>
</evidence>
<reference evidence="12 13" key="1">
    <citation type="submission" date="2019-04" db="EMBL/GenBank/DDBJ databases">
        <title>Microbes associate with the intestines of laboratory mice.</title>
        <authorList>
            <person name="Navarre W."/>
            <person name="Wong E."/>
            <person name="Huang K.C."/>
            <person name="Tropini C."/>
            <person name="Ng K."/>
            <person name="Yu B."/>
        </authorList>
    </citation>
    <scope>NUCLEOTIDE SEQUENCE [LARGE SCALE GENOMIC DNA]</scope>
    <source>
        <strain evidence="12 13">NM48_B13</strain>
    </source>
</reference>
<evidence type="ECO:0000256" key="9">
    <source>
        <dbReference type="ARBA" id="ARBA00050776"/>
    </source>
</evidence>
<keyword evidence="8" id="KW-0411">Iron-sulfur</keyword>
<comment type="cofactor">
    <cofactor evidence="1 10">
        <name>pyridoxal 5'-phosphate</name>
        <dbReference type="ChEBI" id="CHEBI:597326"/>
    </cofactor>
</comment>
<dbReference type="InterPro" id="IPR015421">
    <property type="entry name" value="PyrdxlP-dep_Trfase_major"/>
</dbReference>
<dbReference type="Gene3D" id="1.10.260.50">
    <property type="match status" value="1"/>
</dbReference>
<keyword evidence="7" id="KW-0408">Iron</keyword>
<evidence type="ECO:0000256" key="2">
    <source>
        <dbReference type="ARBA" id="ARBA00006490"/>
    </source>
</evidence>
<accession>A0A4T9T9U4</accession>
<dbReference type="RefSeq" id="WP_136845270.1">
    <property type="nucleotide sequence ID" value="NZ_CANPEU010000006.1"/>
</dbReference>
<dbReference type="PANTHER" id="PTHR11601">
    <property type="entry name" value="CYSTEINE DESULFURYLASE FAMILY MEMBER"/>
    <property type="match status" value="1"/>
</dbReference>
<evidence type="ECO:0000313" key="13">
    <source>
        <dbReference type="Proteomes" id="UP000309454"/>
    </source>
</evidence>
<dbReference type="EMBL" id="SSTM01000001">
    <property type="protein sequence ID" value="TJW12360.1"/>
    <property type="molecule type" value="Genomic_DNA"/>
</dbReference>
<evidence type="ECO:0000313" key="12">
    <source>
        <dbReference type="EMBL" id="TJW12360.1"/>
    </source>
</evidence>
<protein>
    <recommendedName>
        <fullName evidence="3">cysteine desulfurase</fullName>
        <ecNumber evidence="3">2.8.1.7</ecNumber>
    </recommendedName>
</protein>
<name>A0A4T9T9U4_9ACTN</name>